<feature type="domain" description="Serine aminopeptidase S33" evidence="1">
    <location>
        <begin position="42"/>
        <end position="293"/>
    </location>
</feature>
<sequence length="312" mass="34569">MTPAPFNTLPGDPVPRVRAFWLRSEDGVRLRAAHWPSDVGLGTVFLFQGRSEYLEKYNAVALELNEAGYDVLSIDWRGQGLSDRLQEDPRPSYIHDFAEYQRDVLELVVAADTLDLPQPWHLLAHSMGGTIGYTSLISEMPVASAVFSAPMWGINFGPVPRFVVAALASSGNRLGRGGRICPGSGNDTSFTLRSSFQKNPLTADGVRWGRMVAEANSWPEVTLGGVSNEWLMAAMRECDHILAMPLPVQPTLIGIGQTDRVVSIPAIRRRLEGWHDCELVELTGSKHEPLMERAPIRRQFINATIRHFRSVG</sequence>
<gene>
    <name evidence="2" type="ORF">JCM7686_1333</name>
</gene>
<dbReference type="OrthoDB" id="9788260at2"/>
<reference evidence="2 3" key="1">
    <citation type="journal article" date="2014" name="BMC Genomics">
        <title>Architecture and functions of a multipartite genome of the methylotrophic bacterium Paracoccus aminophilus JCM 7686, containing primary and secondary chromids.</title>
        <authorList>
            <person name="Dziewit L."/>
            <person name="Czarnecki J."/>
            <person name="Wibberg D."/>
            <person name="Radlinska M."/>
            <person name="Mrozek P."/>
            <person name="Szymczak M."/>
            <person name="Schluter A."/>
            <person name="Puhler A."/>
            <person name="Bartosik D."/>
        </authorList>
    </citation>
    <scope>NUCLEOTIDE SEQUENCE [LARGE SCALE GENOMIC DNA]</scope>
    <source>
        <strain evidence="2">JCM 7686</strain>
    </source>
</reference>
<keyword evidence="3" id="KW-1185">Reference proteome</keyword>
<dbReference type="Pfam" id="PF12146">
    <property type="entry name" value="Hydrolase_4"/>
    <property type="match status" value="1"/>
</dbReference>
<dbReference type="RefSeq" id="WP_020950072.1">
    <property type="nucleotide sequence ID" value="NC_022041.1"/>
</dbReference>
<dbReference type="PATRIC" id="fig|1367847.3.peg.1303"/>
<protein>
    <submittedName>
        <fullName evidence="2">Lysophospholipase</fullName>
        <ecNumber evidence="2">3.1.1.5</ecNumber>
    </submittedName>
</protein>
<name>S5XMA0_PARAH</name>
<keyword evidence="2" id="KW-0378">Hydrolase</keyword>
<dbReference type="AlphaFoldDB" id="S5XMA0"/>
<organism evidence="2 3">
    <name type="scientific">Paracoccus aminophilus JCM 7686</name>
    <dbReference type="NCBI Taxonomy" id="1367847"/>
    <lineage>
        <taxon>Bacteria</taxon>
        <taxon>Pseudomonadati</taxon>
        <taxon>Pseudomonadota</taxon>
        <taxon>Alphaproteobacteria</taxon>
        <taxon>Rhodobacterales</taxon>
        <taxon>Paracoccaceae</taxon>
        <taxon>Paracoccus</taxon>
    </lineage>
</organism>
<dbReference type="InterPro" id="IPR029058">
    <property type="entry name" value="AB_hydrolase_fold"/>
</dbReference>
<evidence type="ECO:0000313" key="2">
    <source>
        <dbReference type="EMBL" id="AGT08434.1"/>
    </source>
</evidence>
<dbReference type="EC" id="3.1.1.5" evidence="2"/>
<dbReference type="PANTHER" id="PTHR11614">
    <property type="entry name" value="PHOSPHOLIPASE-RELATED"/>
    <property type="match status" value="1"/>
</dbReference>
<dbReference type="InterPro" id="IPR051044">
    <property type="entry name" value="MAG_DAG_Lipase"/>
</dbReference>
<dbReference type="Proteomes" id="UP000015480">
    <property type="component" value="Chromosome"/>
</dbReference>
<dbReference type="SUPFAM" id="SSF53474">
    <property type="entry name" value="alpha/beta-Hydrolases"/>
    <property type="match status" value="1"/>
</dbReference>
<dbReference type="InterPro" id="IPR022742">
    <property type="entry name" value="Hydrolase_4"/>
</dbReference>
<dbReference type="HOGENOM" id="CLU_026209_10_1_5"/>
<dbReference type="STRING" id="1367847.JCM7686_1333"/>
<dbReference type="Gene3D" id="3.40.50.1820">
    <property type="entry name" value="alpha/beta hydrolase"/>
    <property type="match status" value="1"/>
</dbReference>
<evidence type="ECO:0000259" key="1">
    <source>
        <dbReference type="Pfam" id="PF12146"/>
    </source>
</evidence>
<evidence type="ECO:0000313" key="3">
    <source>
        <dbReference type="Proteomes" id="UP000015480"/>
    </source>
</evidence>
<dbReference type="GO" id="GO:0004622">
    <property type="term" value="F:phosphatidylcholine lysophospholipase activity"/>
    <property type="evidence" value="ECO:0007669"/>
    <property type="project" value="UniProtKB-EC"/>
</dbReference>
<dbReference type="EMBL" id="CP006650">
    <property type="protein sequence ID" value="AGT08434.1"/>
    <property type="molecule type" value="Genomic_DNA"/>
</dbReference>
<dbReference type="eggNOG" id="COG2267">
    <property type="taxonomic scope" value="Bacteria"/>
</dbReference>
<proteinExistence type="predicted"/>
<accession>S5XMA0</accession>
<dbReference type="KEGG" id="pami:JCM7686_1333"/>